<accession>A0A9W6U3L8</accession>
<dbReference type="AntiFam" id="ANF00226">
    <property type="entry name" value="Shadow ORF (opposite pknB)"/>
</dbReference>
<gene>
    <name evidence="2" type="ORF">Pfra01_000423400</name>
</gene>
<feature type="region of interest" description="Disordered" evidence="1">
    <location>
        <begin position="1"/>
        <end position="35"/>
    </location>
</feature>
<sequence length="318" mass="33315">MAATKGVSRSEAKDRNATTGMYPDRSRPTDGVTELGGDAKVRELDLAVAVEQDVGRFDVAVHALVGLEVRQRVEDLEGHAGEDVLRDGSELVDDVFQRAAVHILEREHHRAVAQKCPEEGDEARTLGVEEGVDLADGLIPLGPVVHVDHLERQRRVGGAVARSQHAAAGPAADDLAVPFQLLGHDAEGATGALADHAGGGDGVFPFDVGASAGDERVLEVVHPSAWSDGDDGAGGECRRRGRSRSGSVPSGARTRSRARARVPGVGDATLRLQQLSWLPRAPNASSTGPFGVGRRFVATLGAAGFVLHAQHAPDPTII</sequence>
<organism evidence="2 3">
    <name type="scientific">Phytophthora fragariaefolia</name>
    <dbReference type="NCBI Taxonomy" id="1490495"/>
    <lineage>
        <taxon>Eukaryota</taxon>
        <taxon>Sar</taxon>
        <taxon>Stramenopiles</taxon>
        <taxon>Oomycota</taxon>
        <taxon>Peronosporomycetes</taxon>
        <taxon>Peronosporales</taxon>
        <taxon>Peronosporaceae</taxon>
        <taxon>Phytophthora</taxon>
    </lineage>
</organism>
<evidence type="ECO:0000313" key="3">
    <source>
        <dbReference type="Proteomes" id="UP001165121"/>
    </source>
</evidence>
<feature type="region of interest" description="Disordered" evidence="1">
    <location>
        <begin position="222"/>
        <end position="265"/>
    </location>
</feature>
<comment type="caution">
    <text evidence="2">The sequence shown here is derived from an EMBL/GenBank/DDBJ whole genome shotgun (WGS) entry which is preliminary data.</text>
</comment>
<name>A0A9W6U3L8_9STRA</name>
<dbReference type="EMBL" id="BSXT01000336">
    <property type="protein sequence ID" value="GMF24732.1"/>
    <property type="molecule type" value="Genomic_DNA"/>
</dbReference>
<reference evidence="2" key="1">
    <citation type="submission" date="2023-04" db="EMBL/GenBank/DDBJ databases">
        <title>Phytophthora fragariaefolia NBRC 109709.</title>
        <authorList>
            <person name="Ichikawa N."/>
            <person name="Sato H."/>
            <person name="Tonouchi N."/>
        </authorList>
    </citation>
    <scope>NUCLEOTIDE SEQUENCE</scope>
    <source>
        <strain evidence="2">NBRC 109709</strain>
    </source>
</reference>
<feature type="compositionally biased region" description="Low complexity" evidence="1">
    <location>
        <begin position="244"/>
        <end position="253"/>
    </location>
</feature>
<dbReference type="AlphaFoldDB" id="A0A9W6U3L8"/>
<dbReference type="Proteomes" id="UP001165121">
    <property type="component" value="Unassembled WGS sequence"/>
</dbReference>
<evidence type="ECO:0000313" key="2">
    <source>
        <dbReference type="EMBL" id="GMF24732.1"/>
    </source>
</evidence>
<proteinExistence type="predicted"/>
<evidence type="ECO:0000256" key="1">
    <source>
        <dbReference type="SAM" id="MobiDB-lite"/>
    </source>
</evidence>
<protein>
    <submittedName>
        <fullName evidence="2">Unnamed protein product</fullName>
    </submittedName>
</protein>
<keyword evidence="3" id="KW-1185">Reference proteome</keyword>